<feature type="non-terminal residue" evidence="1">
    <location>
        <position position="1"/>
    </location>
</feature>
<proteinExistence type="predicted"/>
<accession>A0A8S4QH54</accession>
<evidence type="ECO:0000313" key="2">
    <source>
        <dbReference type="Proteomes" id="UP000838756"/>
    </source>
</evidence>
<name>A0A8S4QH54_9NEOP</name>
<protein>
    <submittedName>
        <fullName evidence="1">Jg23324 protein</fullName>
    </submittedName>
</protein>
<sequence>YDASIPPPPLMPPQLQGALRKRKASVEDVIGKTILFYLACDTPSPM</sequence>
<comment type="caution">
    <text evidence="1">The sequence shown here is derived from an EMBL/GenBank/DDBJ whole genome shotgun (WGS) entry which is preliminary data.</text>
</comment>
<reference evidence="1" key="1">
    <citation type="submission" date="2022-03" db="EMBL/GenBank/DDBJ databases">
        <authorList>
            <person name="Lindestad O."/>
        </authorList>
    </citation>
    <scope>NUCLEOTIDE SEQUENCE</scope>
</reference>
<organism evidence="1 2">
    <name type="scientific">Pararge aegeria aegeria</name>
    <dbReference type="NCBI Taxonomy" id="348720"/>
    <lineage>
        <taxon>Eukaryota</taxon>
        <taxon>Metazoa</taxon>
        <taxon>Ecdysozoa</taxon>
        <taxon>Arthropoda</taxon>
        <taxon>Hexapoda</taxon>
        <taxon>Insecta</taxon>
        <taxon>Pterygota</taxon>
        <taxon>Neoptera</taxon>
        <taxon>Endopterygota</taxon>
        <taxon>Lepidoptera</taxon>
        <taxon>Glossata</taxon>
        <taxon>Ditrysia</taxon>
        <taxon>Papilionoidea</taxon>
        <taxon>Nymphalidae</taxon>
        <taxon>Satyrinae</taxon>
        <taxon>Satyrini</taxon>
        <taxon>Parargina</taxon>
        <taxon>Pararge</taxon>
    </lineage>
</organism>
<evidence type="ECO:0000313" key="1">
    <source>
        <dbReference type="EMBL" id="CAH2208777.1"/>
    </source>
</evidence>
<dbReference type="EMBL" id="CAKXAJ010004517">
    <property type="protein sequence ID" value="CAH2208777.1"/>
    <property type="molecule type" value="Genomic_DNA"/>
</dbReference>
<gene>
    <name evidence="1" type="primary">jg23324</name>
    <name evidence="1" type="ORF">PAEG_LOCUS1304</name>
</gene>
<dbReference type="AlphaFoldDB" id="A0A8S4QH54"/>
<keyword evidence="2" id="KW-1185">Reference proteome</keyword>
<dbReference type="Proteomes" id="UP000838756">
    <property type="component" value="Unassembled WGS sequence"/>
</dbReference>